<protein>
    <recommendedName>
        <fullName evidence="3">histidine kinase</fullName>
        <ecNumber evidence="3">2.7.13.3</ecNumber>
    </recommendedName>
</protein>
<dbReference type="Pfam" id="PF00672">
    <property type="entry name" value="HAMP"/>
    <property type="match status" value="1"/>
</dbReference>
<dbReference type="SMART" id="SM00387">
    <property type="entry name" value="HATPase_c"/>
    <property type="match status" value="1"/>
</dbReference>
<comment type="catalytic activity">
    <reaction evidence="1">
        <text>ATP + protein L-histidine = ADP + protein N-phospho-L-histidine.</text>
        <dbReference type="EC" id="2.7.13.3"/>
    </reaction>
</comment>
<dbReference type="Gene3D" id="1.10.287.130">
    <property type="match status" value="1"/>
</dbReference>
<dbReference type="InterPro" id="IPR036890">
    <property type="entry name" value="HATPase_C_sf"/>
</dbReference>
<evidence type="ECO:0000256" key="6">
    <source>
        <dbReference type="ARBA" id="ARBA00022741"/>
    </source>
</evidence>
<dbReference type="RefSeq" id="WP_367773218.1">
    <property type="nucleotide sequence ID" value="NZ_JBFNXR010000033.1"/>
</dbReference>
<evidence type="ECO:0000259" key="10">
    <source>
        <dbReference type="PROSITE" id="PS50109"/>
    </source>
</evidence>
<dbReference type="PROSITE" id="PS50109">
    <property type="entry name" value="HIS_KIN"/>
    <property type="match status" value="1"/>
</dbReference>
<dbReference type="CDD" id="cd06225">
    <property type="entry name" value="HAMP"/>
    <property type="match status" value="1"/>
</dbReference>
<evidence type="ECO:0000256" key="4">
    <source>
        <dbReference type="ARBA" id="ARBA00022553"/>
    </source>
</evidence>
<dbReference type="SUPFAM" id="SSF55874">
    <property type="entry name" value="ATPase domain of HSP90 chaperone/DNA topoisomerase II/histidine kinase"/>
    <property type="match status" value="1"/>
</dbReference>
<feature type="domain" description="Histidine kinase" evidence="10">
    <location>
        <begin position="240"/>
        <end position="440"/>
    </location>
</feature>
<comment type="subcellular location">
    <subcellularLocation>
        <location evidence="2">Membrane</location>
    </subcellularLocation>
</comment>
<sequence length="441" mass="48647">MASRVAAIFRRWGLPERLLTVLILVLLVEFLTNSFLLERVNSFELKRDDAERIAENLVLATRTLERTPPAERQIVARSLSTERFKLALAPAGMRGRSGVDLSNLRSQVVAIAPELGLGDLELHLEGIPDKGNIGGSLRLADRSVLIFHTHANAAWKLTVGRIASLVLPTLLLIVLGWLLLRATLRPLRQLISATRDLGAGPPRPVPERGPDELRRLIRALNEMQERIHQSLLDRTQTMLAIGHDLKTPLARMRLRLDDESIDPEVREGLNEDLEEMRLLLESIQAYVESDGRSMPQEHIDLAVMAETLVNTAADHGADATYNGVPNLIVRARPVAIRRALSNLIENALHYGGAARVTVRQQGEWAEIIVEDDGPGIPEDRMADVLQPFVRLDAARARDTPGMGLGLAIVRKAVRAEHGTLNLANRATGGLRVVIQLPLSPV</sequence>
<dbReference type="Proteomes" id="UP001556118">
    <property type="component" value="Unassembled WGS sequence"/>
</dbReference>
<dbReference type="PANTHER" id="PTHR44936:SF10">
    <property type="entry name" value="SENSOR PROTEIN RSTB"/>
    <property type="match status" value="1"/>
</dbReference>
<name>A0ABV3RDI7_9SPHN</name>
<dbReference type="CDD" id="cd00075">
    <property type="entry name" value="HATPase"/>
    <property type="match status" value="1"/>
</dbReference>
<dbReference type="InterPro" id="IPR003660">
    <property type="entry name" value="HAMP_dom"/>
</dbReference>
<evidence type="ECO:0000256" key="8">
    <source>
        <dbReference type="ARBA" id="ARBA00022840"/>
    </source>
</evidence>
<keyword evidence="4" id="KW-0597">Phosphoprotein</keyword>
<keyword evidence="13" id="KW-1185">Reference proteome</keyword>
<dbReference type="EC" id="2.7.13.3" evidence="3"/>
<evidence type="ECO:0000256" key="5">
    <source>
        <dbReference type="ARBA" id="ARBA00022679"/>
    </source>
</evidence>
<dbReference type="SMART" id="SM00304">
    <property type="entry name" value="HAMP"/>
    <property type="match status" value="1"/>
</dbReference>
<accession>A0ABV3RDI7</accession>
<dbReference type="EMBL" id="JBFNXR010000033">
    <property type="protein sequence ID" value="MEW9855545.1"/>
    <property type="molecule type" value="Genomic_DNA"/>
</dbReference>
<keyword evidence="9" id="KW-0472">Membrane</keyword>
<dbReference type="InterPro" id="IPR036097">
    <property type="entry name" value="HisK_dim/P_sf"/>
</dbReference>
<evidence type="ECO:0000256" key="9">
    <source>
        <dbReference type="SAM" id="Phobius"/>
    </source>
</evidence>
<dbReference type="SUPFAM" id="SSF47384">
    <property type="entry name" value="Homodimeric domain of signal transducing histidine kinase"/>
    <property type="match status" value="1"/>
</dbReference>
<keyword evidence="9" id="KW-0812">Transmembrane</keyword>
<evidence type="ECO:0000256" key="3">
    <source>
        <dbReference type="ARBA" id="ARBA00012438"/>
    </source>
</evidence>
<feature type="transmembrane region" description="Helical" evidence="9">
    <location>
        <begin position="162"/>
        <end position="180"/>
    </location>
</feature>
<evidence type="ECO:0000256" key="2">
    <source>
        <dbReference type="ARBA" id="ARBA00004370"/>
    </source>
</evidence>
<keyword evidence="5" id="KW-0808">Transferase</keyword>
<evidence type="ECO:0000259" key="11">
    <source>
        <dbReference type="PROSITE" id="PS50885"/>
    </source>
</evidence>
<proteinExistence type="predicted"/>
<dbReference type="PRINTS" id="PR00344">
    <property type="entry name" value="BCTRLSENSOR"/>
</dbReference>
<dbReference type="SUPFAM" id="SSF158472">
    <property type="entry name" value="HAMP domain-like"/>
    <property type="match status" value="1"/>
</dbReference>
<dbReference type="Gene3D" id="3.30.565.10">
    <property type="entry name" value="Histidine kinase-like ATPase, C-terminal domain"/>
    <property type="match status" value="1"/>
</dbReference>
<dbReference type="InterPro" id="IPR050980">
    <property type="entry name" value="2C_sensor_his_kinase"/>
</dbReference>
<dbReference type="InterPro" id="IPR004358">
    <property type="entry name" value="Sig_transdc_His_kin-like_C"/>
</dbReference>
<evidence type="ECO:0000256" key="1">
    <source>
        <dbReference type="ARBA" id="ARBA00000085"/>
    </source>
</evidence>
<keyword evidence="9" id="KW-1133">Transmembrane helix</keyword>
<dbReference type="PANTHER" id="PTHR44936">
    <property type="entry name" value="SENSOR PROTEIN CREC"/>
    <property type="match status" value="1"/>
</dbReference>
<evidence type="ECO:0000313" key="12">
    <source>
        <dbReference type="EMBL" id="MEW9855545.1"/>
    </source>
</evidence>
<reference evidence="12 13" key="1">
    <citation type="submission" date="2024-06" db="EMBL/GenBank/DDBJ databases">
        <title>Novosphingobium rhizovicinus M1R2S20.</title>
        <authorList>
            <person name="Sun J.-Q."/>
        </authorList>
    </citation>
    <scope>NUCLEOTIDE SEQUENCE [LARGE SCALE GENOMIC DNA]</scope>
    <source>
        <strain evidence="12 13">M1R2S20</strain>
    </source>
</reference>
<keyword evidence="8 12" id="KW-0067">ATP-binding</keyword>
<keyword evidence="7" id="KW-0418">Kinase</keyword>
<dbReference type="Pfam" id="PF02518">
    <property type="entry name" value="HATPase_c"/>
    <property type="match status" value="1"/>
</dbReference>
<evidence type="ECO:0000313" key="13">
    <source>
        <dbReference type="Proteomes" id="UP001556118"/>
    </source>
</evidence>
<dbReference type="GO" id="GO:0005524">
    <property type="term" value="F:ATP binding"/>
    <property type="evidence" value="ECO:0007669"/>
    <property type="project" value="UniProtKB-KW"/>
</dbReference>
<dbReference type="InterPro" id="IPR003594">
    <property type="entry name" value="HATPase_dom"/>
</dbReference>
<keyword evidence="6" id="KW-0547">Nucleotide-binding</keyword>
<comment type="caution">
    <text evidence="12">The sequence shown here is derived from an EMBL/GenBank/DDBJ whole genome shotgun (WGS) entry which is preliminary data.</text>
</comment>
<evidence type="ECO:0000256" key="7">
    <source>
        <dbReference type="ARBA" id="ARBA00022777"/>
    </source>
</evidence>
<dbReference type="PROSITE" id="PS50885">
    <property type="entry name" value="HAMP"/>
    <property type="match status" value="1"/>
</dbReference>
<feature type="transmembrane region" description="Helical" evidence="9">
    <location>
        <begin position="18"/>
        <end position="37"/>
    </location>
</feature>
<organism evidence="12 13">
    <name type="scientific">Novosphingobium rhizovicinum</name>
    <dbReference type="NCBI Taxonomy" id="3228928"/>
    <lineage>
        <taxon>Bacteria</taxon>
        <taxon>Pseudomonadati</taxon>
        <taxon>Pseudomonadota</taxon>
        <taxon>Alphaproteobacteria</taxon>
        <taxon>Sphingomonadales</taxon>
        <taxon>Sphingomonadaceae</taxon>
        <taxon>Novosphingobium</taxon>
    </lineage>
</organism>
<dbReference type="InterPro" id="IPR005467">
    <property type="entry name" value="His_kinase_dom"/>
</dbReference>
<gene>
    <name evidence="12" type="ORF">ABUH87_10240</name>
</gene>
<feature type="domain" description="HAMP" evidence="11">
    <location>
        <begin position="181"/>
        <end position="232"/>
    </location>
</feature>